<dbReference type="PROSITE" id="PS51881">
    <property type="entry name" value="OCT"/>
    <property type="match status" value="1"/>
</dbReference>
<dbReference type="GO" id="GO:0003924">
    <property type="term" value="F:GTPase activity"/>
    <property type="evidence" value="ECO:0007669"/>
    <property type="project" value="UniProtKB-UniRule"/>
</dbReference>
<evidence type="ECO:0000259" key="12">
    <source>
        <dbReference type="PROSITE" id="PS51883"/>
    </source>
</evidence>
<evidence type="ECO:0000256" key="1">
    <source>
        <dbReference type="ARBA" id="ARBA00001946"/>
    </source>
</evidence>
<evidence type="ECO:0000256" key="6">
    <source>
        <dbReference type="ARBA" id="ARBA00022801"/>
    </source>
</evidence>
<dbReference type="InterPro" id="IPR006074">
    <property type="entry name" value="GTP1-OBG_CS"/>
</dbReference>
<comment type="cofactor">
    <cofactor evidence="1 9">
        <name>Mg(2+)</name>
        <dbReference type="ChEBI" id="CHEBI:18420"/>
    </cofactor>
</comment>
<evidence type="ECO:0000256" key="9">
    <source>
        <dbReference type="HAMAP-Rule" id="MF_01454"/>
    </source>
</evidence>
<name>A0A420ZD49_UNCK3</name>
<sequence>MSSFADEVSFEIIAGRGGDGAVSFRREKFVARGGPDGGDGGDGGDIIIRADHNLNTLADLTRKKTYKAQNGEGGKKKKSAGKAGKDLIIKVPVGTQIFERVSRRAGGSPARREKVKGEKKEFLIADLDESGDEFLAAKGGEGGMGNARFARASFQTPRFAELGEPGEEREVVLKLKIVADVGLIGMPSVGKSTLLSVISNARPKIADYHFTTLIPNLGIVRLKDTSFIVADVPGLIEGASQGKGLGIRFLKHVERTKLLVHILDATSENPKKDFQKINSEMKKYDKMLGQKPQLVVFNKIDVATEEQLKKIKKIKFRNFPAFYISAATHKNVQNLVNNIASTLPKVEHKTKADEIFKIFTLRDLPYVRFEVVKKRGYFEVKGPRQERLATKTDVNNPQALARFYKVLKRMGVLGALKKAGAKEGDKVRIGSKEFEFEEI</sequence>
<dbReference type="Pfam" id="PF01926">
    <property type="entry name" value="MMR_HSR1"/>
    <property type="match status" value="1"/>
</dbReference>
<dbReference type="EC" id="3.6.5.-" evidence="9"/>
<dbReference type="CDD" id="cd01898">
    <property type="entry name" value="Obg"/>
    <property type="match status" value="1"/>
</dbReference>
<gene>
    <name evidence="9" type="primary">obg</name>
    <name evidence="13" type="ORF">DRH29_01735</name>
</gene>
<feature type="binding site" evidence="9">
    <location>
        <begin position="298"/>
        <end position="301"/>
    </location>
    <ligand>
        <name>GTP</name>
        <dbReference type="ChEBI" id="CHEBI:37565"/>
    </ligand>
</feature>
<feature type="binding site" evidence="9">
    <location>
        <begin position="210"/>
        <end position="214"/>
    </location>
    <ligand>
        <name>GTP</name>
        <dbReference type="ChEBI" id="CHEBI:37565"/>
    </ligand>
</feature>
<dbReference type="AlphaFoldDB" id="A0A420ZD49"/>
<reference evidence="13 14" key="1">
    <citation type="submission" date="2018-06" db="EMBL/GenBank/DDBJ databases">
        <title>Extensive metabolic versatility and redundancy in microbially diverse, dynamic hydrothermal sediments.</title>
        <authorList>
            <person name="Dombrowski N."/>
            <person name="Teske A."/>
            <person name="Baker B.J."/>
        </authorList>
    </citation>
    <scope>NUCLEOTIDE SEQUENCE [LARGE SCALE GENOMIC DNA]</scope>
    <source>
        <strain evidence="13">B79_G16</strain>
    </source>
</reference>
<comment type="function">
    <text evidence="9">An essential GTPase which binds GTP, GDP and possibly (p)ppGpp with moderate affinity, with high nucleotide exchange rates and a fairly low GTP hydrolysis rate. Plays a role in control of the cell cycle, stress response, ribosome biogenesis and in those bacteria that undergo differentiation, in morphogenesis control.</text>
</comment>
<feature type="binding site" evidence="9">
    <location>
        <position position="192"/>
    </location>
    <ligand>
        <name>Mg(2+)</name>
        <dbReference type="ChEBI" id="CHEBI:18420"/>
    </ligand>
</feature>
<dbReference type="InterPro" id="IPR006073">
    <property type="entry name" value="GTP-bd"/>
</dbReference>
<feature type="domain" description="Obg" evidence="12">
    <location>
        <begin position="2"/>
        <end position="178"/>
    </location>
</feature>
<keyword evidence="4 9" id="KW-0479">Metal-binding</keyword>
<evidence type="ECO:0000256" key="2">
    <source>
        <dbReference type="ARBA" id="ARBA00007699"/>
    </source>
</evidence>
<dbReference type="GO" id="GO:0005737">
    <property type="term" value="C:cytoplasm"/>
    <property type="evidence" value="ECO:0007669"/>
    <property type="project" value="UniProtKB-SubCell"/>
</dbReference>
<dbReference type="Pfam" id="PF09269">
    <property type="entry name" value="DUF1967"/>
    <property type="match status" value="1"/>
</dbReference>
<dbReference type="NCBIfam" id="TIGR00231">
    <property type="entry name" value="small_GTP"/>
    <property type="match status" value="1"/>
</dbReference>
<proteinExistence type="inferred from homology"/>
<dbReference type="InterPro" id="IPR036726">
    <property type="entry name" value="GTP1_OBG_dom_sf"/>
</dbReference>
<dbReference type="PANTHER" id="PTHR11702:SF31">
    <property type="entry name" value="MITOCHONDRIAL RIBOSOME-ASSOCIATED GTPASE 2"/>
    <property type="match status" value="1"/>
</dbReference>
<evidence type="ECO:0000259" key="11">
    <source>
        <dbReference type="PROSITE" id="PS51881"/>
    </source>
</evidence>
<dbReference type="Pfam" id="PF01018">
    <property type="entry name" value="GTP1_OBG"/>
    <property type="match status" value="2"/>
</dbReference>
<dbReference type="InterPro" id="IPR005225">
    <property type="entry name" value="Small_GTP-bd"/>
</dbReference>
<evidence type="ECO:0000313" key="13">
    <source>
        <dbReference type="EMBL" id="RLC37568.1"/>
    </source>
</evidence>
<evidence type="ECO:0000313" key="14">
    <source>
        <dbReference type="Proteomes" id="UP000281261"/>
    </source>
</evidence>
<dbReference type="PRINTS" id="PR00326">
    <property type="entry name" value="GTP1OBG"/>
</dbReference>
<dbReference type="InterPro" id="IPR045086">
    <property type="entry name" value="OBG_GTPase"/>
</dbReference>
<dbReference type="Proteomes" id="UP000281261">
    <property type="component" value="Unassembled WGS sequence"/>
</dbReference>
<feature type="domain" description="OBG-type G" evidence="10">
    <location>
        <begin position="179"/>
        <end position="344"/>
    </location>
</feature>
<dbReference type="SUPFAM" id="SSF102741">
    <property type="entry name" value="Obg GTP-binding protein C-terminal domain"/>
    <property type="match status" value="1"/>
</dbReference>
<feature type="binding site" evidence="9">
    <location>
        <position position="212"/>
    </location>
    <ligand>
        <name>Mg(2+)</name>
        <dbReference type="ChEBI" id="CHEBI:18420"/>
    </ligand>
</feature>
<dbReference type="NCBIfam" id="NF008955">
    <property type="entry name" value="PRK12297.1"/>
    <property type="match status" value="1"/>
</dbReference>
<keyword evidence="3 9" id="KW-0963">Cytoplasm</keyword>
<dbReference type="NCBIfam" id="TIGR02729">
    <property type="entry name" value="Obg_CgtA"/>
    <property type="match status" value="1"/>
</dbReference>
<dbReference type="InterPro" id="IPR036346">
    <property type="entry name" value="GTP-bd_prot_GTP1/OBG_C_sf"/>
</dbReference>
<dbReference type="Gene3D" id="3.30.300.350">
    <property type="entry name" value="GTP-binding protein OBG, C-terminal domain"/>
    <property type="match status" value="1"/>
</dbReference>
<feature type="binding site" evidence="9">
    <location>
        <begin position="325"/>
        <end position="327"/>
    </location>
    <ligand>
        <name>GTP</name>
        <dbReference type="ChEBI" id="CHEBI:37565"/>
    </ligand>
</feature>
<feature type="domain" description="OCT" evidence="11">
    <location>
        <begin position="361"/>
        <end position="438"/>
    </location>
</feature>
<dbReference type="HAMAP" id="MF_01454">
    <property type="entry name" value="GTPase_Obg"/>
    <property type="match status" value="1"/>
</dbReference>
<dbReference type="NCBIfam" id="NF008956">
    <property type="entry name" value="PRK12299.1"/>
    <property type="match status" value="1"/>
</dbReference>
<dbReference type="PROSITE" id="PS00905">
    <property type="entry name" value="GTP1_OBG"/>
    <property type="match status" value="1"/>
</dbReference>
<evidence type="ECO:0000256" key="7">
    <source>
        <dbReference type="ARBA" id="ARBA00022842"/>
    </source>
</evidence>
<dbReference type="FunFam" id="2.70.210.12:FF:000001">
    <property type="entry name" value="GTPase Obg"/>
    <property type="match status" value="1"/>
</dbReference>
<dbReference type="Gene3D" id="3.40.50.300">
    <property type="entry name" value="P-loop containing nucleotide triphosphate hydrolases"/>
    <property type="match status" value="1"/>
</dbReference>
<comment type="caution">
    <text evidence="13">The sequence shown here is derived from an EMBL/GenBank/DDBJ whole genome shotgun (WGS) entry which is preliminary data.</text>
</comment>
<organism evidence="13 14">
    <name type="scientific">candidate division Kazan bacterium</name>
    <dbReference type="NCBI Taxonomy" id="2202143"/>
    <lineage>
        <taxon>Bacteria</taxon>
        <taxon>Bacteria division Kazan-3B-28</taxon>
    </lineage>
</organism>
<dbReference type="InterPro" id="IPR027417">
    <property type="entry name" value="P-loop_NTPase"/>
</dbReference>
<dbReference type="InterPro" id="IPR031167">
    <property type="entry name" value="G_OBG"/>
</dbReference>
<dbReference type="NCBIfam" id="TIGR03595">
    <property type="entry name" value="Obg_CgtA_exten"/>
    <property type="match status" value="1"/>
</dbReference>
<evidence type="ECO:0000256" key="8">
    <source>
        <dbReference type="ARBA" id="ARBA00023134"/>
    </source>
</evidence>
<keyword evidence="7 9" id="KW-0460">Magnesium</keyword>
<comment type="similarity">
    <text evidence="2 9">Belongs to the TRAFAC class OBG-HflX-like GTPase superfamily. OBG GTPase family.</text>
</comment>
<dbReference type="InterPro" id="IPR014100">
    <property type="entry name" value="GTP-bd_Obg/CgtA"/>
</dbReference>
<dbReference type="InterPro" id="IPR015349">
    <property type="entry name" value="OCT_dom"/>
</dbReference>
<evidence type="ECO:0000256" key="3">
    <source>
        <dbReference type="ARBA" id="ARBA00022490"/>
    </source>
</evidence>
<dbReference type="PROSITE" id="PS51710">
    <property type="entry name" value="G_OBG"/>
    <property type="match status" value="1"/>
</dbReference>
<dbReference type="NCBIfam" id="NF008954">
    <property type="entry name" value="PRK12296.1"/>
    <property type="match status" value="1"/>
</dbReference>
<dbReference type="GO" id="GO:0000287">
    <property type="term" value="F:magnesium ion binding"/>
    <property type="evidence" value="ECO:0007669"/>
    <property type="project" value="InterPro"/>
</dbReference>
<feature type="binding site" evidence="9">
    <location>
        <begin position="231"/>
        <end position="234"/>
    </location>
    <ligand>
        <name>GTP</name>
        <dbReference type="ChEBI" id="CHEBI:37565"/>
    </ligand>
</feature>
<keyword evidence="6 9" id="KW-0378">Hydrolase</keyword>
<dbReference type="PROSITE" id="PS51883">
    <property type="entry name" value="OBG"/>
    <property type="match status" value="1"/>
</dbReference>
<evidence type="ECO:0000259" key="10">
    <source>
        <dbReference type="PROSITE" id="PS51710"/>
    </source>
</evidence>
<dbReference type="Gene3D" id="2.70.210.12">
    <property type="entry name" value="GTP1/OBG domain"/>
    <property type="match status" value="1"/>
</dbReference>
<feature type="binding site" evidence="9">
    <location>
        <begin position="185"/>
        <end position="192"/>
    </location>
    <ligand>
        <name>GTP</name>
        <dbReference type="ChEBI" id="CHEBI:37565"/>
    </ligand>
</feature>
<dbReference type="SUPFAM" id="SSF52540">
    <property type="entry name" value="P-loop containing nucleoside triphosphate hydrolases"/>
    <property type="match status" value="1"/>
</dbReference>
<dbReference type="GO" id="GO:0042254">
    <property type="term" value="P:ribosome biogenesis"/>
    <property type="evidence" value="ECO:0007669"/>
    <property type="project" value="UniProtKB-UniRule"/>
</dbReference>
<keyword evidence="5 9" id="KW-0547">Nucleotide-binding</keyword>
<dbReference type="PANTHER" id="PTHR11702">
    <property type="entry name" value="DEVELOPMENTALLY REGULATED GTP-BINDING PROTEIN-RELATED"/>
    <property type="match status" value="1"/>
</dbReference>
<evidence type="ECO:0000256" key="4">
    <source>
        <dbReference type="ARBA" id="ARBA00022723"/>
    </source>
</evidence>
<comment type="subunit">
    <text evidence="9">Monomer.</text>
</comment>
<evidence type="ECO:0000256" key="5">
    <source>
        <dbReference type="ARBA" id="ARBA00022741"/>
    </source>
</evidence>
<comment type="subcellular location">
    <subcellularLocation>
        <location evidence="9">Cytoplasm</location>
    </subcellularLocation>
</comment>
<accession>A0A420ZD49</accession>
<protein>
    <recommendedName>
        <fullName evidence="9">GTPase Obg</fullName>
        <ecNumber evidence="9">3.6.5.-</ecNumber>
    </recommendedName>
    <alternativeName>
        <fullName evidence="9">GTP-binding protein Obg</fullName>
    </alternativeName>
</protein>
<dbReference type="InterPro" id="IPR006169">
    <property type="entry name" value="GTP1_OBG_dom"/>
</dbReference>
<dbReference type="GO" id="GO:0005525">
    <property type="term" value="F:GTP binding"/>
    <property type="evidence" value="ECO:0007669"/>
    <property type="project" value="UniProtKB-UniRule"/>
</dbReference>
<dbReference type="SUPFAM" id="SSF82051">
    <property type="entry name" value="Obg GTP-binding protein N-terminal domain"/>
    <property type="match status" value="1"/>
</dbReference>
<keyword evidence="8 9" id="KW-0342">GTP-binding</keyword>
<dbReference type="EMBL" id="QMNG01000003">
    <property type="protein sequence ID" value="RLC37568.1"/>
    <property type="molecule type" value="Genomic_DNA"/>
</dbReference>